<evidence type="ECO:0000259" key="2">
    <source>
        <dbReference type="PROSITE" id="PS51677"/>
    </source>
</evidence>
<evidence type="ECO:0000313" key="4">
    <source>
        <dbReference type="Proteomes" id="UP000670475"/>
    </source>
</evidence>
<feature type="compositionally biased region" description="Basic and acidic residues" evidence="1">
    <location>
        <begin position="73"/>
        <end position="83"/>
    </location>
</feature>
<feature type="region of interest" description="Disordered" evidence="1">
    <location>
        <begin position="30"/>
        <end position="85"/>
    </location>
</feature>
<dbReference type="InterPro" id="IPR002509">
    <property type="entry name" value="NODB_dom"/>
</dbReference>
<gene>
    <name evidence="3" type="ORF">JFN87_06250</name>
</gene>
<dbReference type="EMBL" id="JAGIQL010000015">
    <property type="protein sequence ID" value="MBP0457099.1"/>
    <property type="molecule type" value="Genomic_DNA"/>
</dbReference>
<evidence type="ECO:0000313" key="3">
    <source>
        <dbReference type="EMBL" id="MBP0457099.1"/>
    </source>
</evidence>
<dbReference type="PANTHER" id="PTHR10587">
    <property type="entry name" value="GLYCOSYL TRANSFERASE-RELATED"/>
    <property type="match status" value="1"/>
</dbReference>
<reference evidence="3" key="1">
    <citation type="submission" date="2021-03" db="EMBL/GenBank/DDBJ databases">
        <title>Whole genome sequence of Streptomyces bomunensis MMS17-BM035.</title>
        <authorList>
            <person name="Lee J.H."/>
        </authorList>
    </citation>
    <scope>NUCLEOTIDE SEQUENCE</scope>
    <source>
        <strain evidence="3">MMS17-BM035</strain>
    </source>
</reference>
<feature type="domain" description="NodB homology" evidence="2">
    <location>
        <begin position="83"/>
        <end position="262"/>
    </location>
</feature>
<evidence type="ECO:0000256" key="1">
    <source>
        <dbReference type="SAM" id="MobiDB-lite"/>
    </source>
</evidence>
<dbReference type="GO" id="GO:0005975">
    <property type="term" value="P:carbohydrate metabolic process"/>
    <property type="evidence" value="ECO:0007669"/>
    <property type="project" value="InterPro"/>
</dbReference>
<dbReference type="Pfam" id="PF01522">
    <property type="entry name" value="Polysacc_deac_1"/>
    <property type="match status" value="1"/>
</dbReference>
<name>A0A940M981_9ACTN</name>
<protein>
    <submittedName>
        <fullName evidence="3">Polysaccharide deacetylase family protein</fullName>
    </submittedName>
</protein>
<dbReference type="PROSITE" id="PS51318">
    <property type="entry name" value="TAT"/>
    <property type="match status" value="1"/>
</dbReference>
<dbReference type="InterPro" id="IPR006311">
    <property type="entry name" value="TAT_signal"/>
</dbReference>
<dbReference type="CDD" id="cd10917">
    <property type="entry name" value="CE4_NodB_like_6s_7s"/>
    <property type="match status" value="1"/>
</dbReference>
<dbReference type="GO" id="GO:0016810">
    <property type="term" value="F:hydrolase activity, acting on carbon-nitrogen (but not peptide) bonds"/>
    <property type="evidence" value="ECO:0007669"/>
    <property type="project" value="InterPro"/>
</dbReference>
<dbReference type="RefSeq" id="WP_209338876.1">
    <property type="nucleotide sequence ID" value="NZ_JAGIQL010000015.1"/>
</dbReference>
<organism evidence="3 4">
    <name type="scientific">Streptomyces montanisoli</name>
    <dbReference type="NCBI Taxonomy" id="2798581"/>
    <lineage>
        <taxon>Bacteria</taxon>
        <taxon>Bacillati</taxon>
        <taxon>Actinomycetota</taxon>
        <taxon>Actinomycetes</taxon>
        <taxon>Kitasatosporales</taxon>
        <taxon>Streptomycetaceae</taxon>
        <taxon>Streptomyces</taxon>
    </lineage>
</organism>
<keyword evidence="4" id="KW-1185">Reference proteome</keyword>
<dbReference type="AlphaFoldDB" id="A0A940M981"/>
<sequence length="270" mass="28004">MAVERRRVLRNLCGATAAGAAGTLLGACSDTTAAPPERPGTASPSPAARHAAPTSAASRAVASPAALPPHLPDQVRHGPRDRPNVALTFHGQGEPALAEAVLTTAERAGAHLTVLAVGTWLDAHPGIARRILSGGHDLGNHTQHHVDISAMNAADAYREIDDCARRLRRLTGSAGTWFRPSQAVLATPLVQRQARKAGYAHCLSYDVDSLDYTDPGADAVRGTVLAAVRPGSVVSMHLGHTGTLEALPGILDGLRGRGLSAVTATRMVRA</sequence>
<proteinExistence type="predicted"/>
<dbReference type="InterPro" id="IPR050248">
    <property type="entry name" value="Polysacc_deacetylase_ArnD"/>
</dbReference>
<feature type="compositionally biased region" description="Low complexity" evidence="1">
    <location>
        <begin position="42"/>
        <end position="65"/>
    </location>
</feature>
<comment type="caution">
    <text evidence="3">The sequence shown here is derived from an EMBL/GenBank/DDBJ whole genome shotgun (WGS) entry which is preliminary data.</text>
</comment>
<accession>A0A940M981</accession>
<dbReference type="PROSITE" id="PS51257">
    <property type="entry name" value="PROKAR_LIPOPROTEIN"/>
    <property type="match status" value="1"/>
</dbReference>
<dbReference type="Proteomes" id="UP000670475">
    <property type="component" value="Unassembled WGS sequence"/>
</dbReference>
<dbReference type="SUPFAM" id="SSF88713">
    <property type="entry name" value="Glycoside hydrolase/deacetylase"/>
    <property type="match status" value="1"/>
</dbReference>
<dbReference type="PROSITE" id="PS51677">
    <property type="entry name" value="NODB"/>
    <property type="match status" value="1"/>
</dbReference>
<dbReference type="Gene3D" id="3.20.20.370">
    <property type="entry name" value="Glycoside hydrolase/deacetylase"/>
    <property type="match status" value="1"/>
</dbReference>
<dbReference type="InterPro" id="IPR011330">
    <property type="entry name" value="Glyco_hydro/deAcase_b/a-brl"/>
</dbReference>